<proteinExistence type="predicted"/>
<dbReference type="Proteomes" id="UP001272987">
    <property type="component" value="Unassembled WGS sequence"/>
</dbReference>
<dbReference type="GeneID" id="69804677"/>
<dbReference type="Proteomes" id="UP001282288">
    <property type="component" value="Unassembled WGS sequence"/>
</dbReference>
<reference evidence="1 3" key="1">
    <citation type="journal article" date="2023" name="Microb. Genom.">
        <title>Mesoterricola silvestris gen. nov., sp. nov., Mesoterricola sediminis sp. nov., Geothrix oryzae sp. nov., Geothrix edaphica sp. nov., Geothrix rubra sp. nov., and Geothrix limicola sp. nov., six novel members of Acidobacteriota isolated from soils.</title>
        <authorList>
            <person name="Weisberg A.J."/>
            <person name="Pearce E."/>
            <person name="Kramer C.G."/>
            <person name="Chang J.H."/>
            <person name="Clarke C.R."/>
        </authorList>
    </citation>
    <scope>NUCLEOTIDE SEQUENCE</scope>
    <source>
        <strain evidence="2 3">NB05-1H</strain>
        <strain evidence="1">NRRL_B-16521</strain>
    </source>
</reference>
<protein>
    <submittedName>
        <fullName evidence="1">Uncharacterized protein</fullName>
    </submittedName>
</protein>
<sequence length="96" mass="11036">MGLGIYVKDVRRDELEYIGDDAEDSFGAMCRRAPETSLRRGVMQYGQTMFNSYQLYRFVEELEALPPSEVTPKIQQVLDGARRAIRKSGYLYFVGD</sequence>
<dbReference type="RefSeq" id="WP_010350743.1">
    <property type="nucleotide sequence ID" value="NZ_BCMK01000043.1"/>
</dbReference>
<evidence type="ECO:0000313" key="3">
    <source>
        <dbReference type="Proteomes" id="UP001272987"/>
    </source>
</evidence>
<comment type="caution">
    <text evidence="1">The sequence shown here is derived from an EMBL/GenBank/DDBJ whole genome shotgun (WGS) entry which is preliminary data.</text>
</comment>
<name>A0AAP6BMH2_9ACTN</name>
<dbReference type="EMBL" id="JARAWP010000114">
    <property type="protein sequence ID" value="MDX3026244.1"/>
    <property type="molecule type" value="Genomic_DNA"/>
</dbReference>
<evidence type="ECO:0000313" key="2">
    <source>
        <dbReference type="EMBL" id="MDX3026244.1"/>
    </source>
</evidence>
<accession>A0AAP6BMH2</accession>
<dbReference type="AlphaFoldDB" id="A0AAP6BMH2"/>
<evidence type="ECO:0000313" key="4">
    <source>
        <dbReference type="Proteomes" id="UP001282288"/>
    </source>
</evidence>
<organism evidence="1 4">
    <name type="scientific">Streptomyces acidiscabies</name>
    <dbReference type="NCBI Taxonomy" id="42234"/>
    <lineage>
        <taxon>Bacteria</taxon>
        <taxon>Bacillati</taxon>
        <taxon>Actinomycetota</taxon>
        <taxon>Actinomycetes</taxon>
        <taxon>Kitasatosporales</taxon>
        <taxon>Streptomycetaceae</taxon>
        <taxon>Streptomyces</taxon>
    </lineage>
</organism>
<dbReference type="EMBL" id="JARAWC010000175">
    <property type="protein sequence ID" value="MDX2967509.1"/>
    <property type="molecule type" value="Genomic_DNA"/>
</dbReference>
<gene>
    <name evidence="1" type="ORF">PV399_48700</name>
    <name evidence="2" type="ORF">PV666_51625</name>
</gene>
<keyword evidence="3" id="KW-1185">Reference proteome</keyword>
<evidence type="ECO:0000313" key="1">
    <source>
        <dbReference type="EMBL" id="MDX2967509.1"/>
    </source>
</evidence>